<evidence type="ECO:0000256" key="10">
    <source>
        <dbReference type="ARBA" id="ARBA00023136"/>
    </source>
</evidence>
<keyword evidence="7 13" id="KW-1133">Transmembrane helix</keyword>
<evidence type="ECO:0000313" key="16">
    <source>
        <dbReference type="Proteomes" id="UP000095751"/>
    </source>
</evidence>
<dbReference type="Gene3D" id="1.20.120.350">
    <property type="entry name" value="Voltage-gated potassium channels. Chain C"/>
    <property type="match status" value="1"/>
</dbReference>
<comment type="subcellular location">
    <subcellularLocation>
        <location evidence="1">Cell membrane</location>
        <topology evidence="1">Multi-pass membrane protein</topology>
    </subcellularLocation>
</comment>
<gene>
    <name evidence="15" type="ORF">FRACYDRAFT_268944</name>
</gene>
<feature type="transmembrane region" description="Helical" evidence="13">
    <location>
        <begin position="131"/>
        <end position="149"/>
    </location>
</feature>
<evidence type="ECO:0000256" key="5">
    <source>
        <dbReference type="ARBA" id="ARBA00022692"/>
    </source>
</evidence>
<feature type="transmembrane region" description="Helical" evidence="13">
    <location>
        <begin position="155"/>
        <end position="178"/>
    </location>
</feature>
<evidence type="ECO:0000256" key="7">
    <source>
        <dbReference type="ARBA" id="ARBA00022989"/>
    </source>
</evidence>
<evidence type="ECO:0000256" key="9">
    <source>
        <dbReference type="ARBA" id="ARBA00023065"/>
    </source>
</evidence>
<dbReference type="InParanoid" id="A0A1E7FDL9"/>
<keyword evidence="9" id="KW-0406">Ion transport</keyword>
<dbReference type="PANTHER" id="PTHR46480">
    <property type="entry name" value="F20B24.22"/>
    <property type="match status" value="1"/>
</dbReference>
<evidence type="ECO:0000256" key="13">
    <source>
        <dbReference type="SAM" id="Phobius"/>
    </source>
</evidence>
<feature type="transmembrane region" description="Helical" evidence="13">
    <location>
        <begin position="28"/>
        <end position="52"/>
    </location>
</feature>
<reference evidence="15 16" key="1">
    <citation type="submission" date="2016-09" db="EMBL/GenBank/DDBJ databases">
        <title>Extensive genetic diversity and differential bi-allelic expression allows diatom success in the polar Southern Ocean.</title>
        <authorList>
            <consortium name="DOE Joint Genome Institute"/>
            <person name="Mock T."/>
            <person name="Otillar R.P."/>
            <person name="Strauss J."/>
            <person name="Dupont C."/>
            <person name="Frickenhaus S."/>
            <person name="Maumus F."/>
            <person name="Mcmullan M."/>
            <person name="Sanges R."/>
            <person name="Schmutz J."/>
            <person name="Toseland A."/>
            <person name="Valas R."/>
            <person name="Veluchamy A."/>
            <person name="Ward B.J."/>
            <person name="Allen A."/>
            <person name="Barry K."/>
            <person name="Falciatore A."/>
            <person name="Ferrante M."/>
            <person name="Fortunato A.E."/>
            <person name="Gloeckner G."/>
            <person name="Gruber A."/>
            <person name="Hipkin R."/>
            <person name="Janech M."/>
            <person name="Kroth P."/>
            <person name="Leese F."/>
            <person name="Lindquist E."/>
            <person name="Lyon B.R."/>
            <person name="Martin J."/>
            <person name="Mayer C."/>
            <person name="Parker M."/>
            <person name="Quesneville H."/>
            <person name="Raymond J."/>
            <person name="Uhlig C."/>
            <person name="Valentin K.U."/>
            <person name="Worden A.Z."/>
            <person name="Armbrust E.V."/>
            <person name="Bowler C."/>
            <person name="Green B."/>
            <person name="Moulton V."/>
            <person name="Van Oosterhout C."/>
            <person name="Grigoriev I."/>
        </authorList>
    </citation>
    <scope>NUCLEOTIDE SEQUENCE [LARGE SCALE GENOMIC DNA]</scope>
    <source>
        <strain evidence="15 16">CCMP1102</strain>
    </source>
</reference>
<accession>A0A1E7FDL9</accession>
<evidence type="ECO:0000256" key="11">
    <source>
        <dbReference type="ARBA" id="ARBA00023303"/>
    </source>
</evidence>
<dbReference type="Proteomes" id="UP000095751">
    <property type="component" value="Unassembled WGS sequence"/>
</dbReference>
<keyword evidence="16" id="KW-1185">Reference proteome</keyword>
<evidence type="ECO:0000256" key="4">
    <source>
        <dbReference type="ARBA" id="ARBA00022475"/>
    </source>
</evidence>
<sequence length="261" mass="29692">MGIMVHTEETHGEDSWRIHVLEFLHRKWVQMTMMGLLILDLLVIFAELSLMIEFPVCRIIERDCIACCGIEDGGVETQQNQTERWLSTATAAADGGGDHHYGEICPADYNETGVSGCDEHKYQAVHITEEVLFYITISILVIFLIENLVEMAALGISIFFKQIFLAMDFIVVLVSLILELTFHLKHAELAQLVGILVMFRIWRFVRIGHGIVEVTSELTNEYYAPLIEFAKECEEKLKANNIDIPEKSKDVEEIIDSHGQH</sequence>
<keyword evidence="4" id="KW-1003">Cell membrane</keyword>
<dbReference type="InterPro" id="IPR027359">
    <property type="entry name" value="Volt_channel_dom_sf"/>
</dbReference>
<dbReference type="AlphaFoldDB" id="A0A1E7FDL9"/>
<keyword evidence="10 13" id="KW-0472">Membrane</keyword>
<evidence type="ECO:0000256" key="2">
    <source>
        <dbReference type="ARBA" id="ARBA00015897"/>
    </source>
</evidence>
<keyword evidence="6" id="KW-0851">Voltage-gated channel</keyword>
<evidence type="ECO:0000259" key="14">
    <source>
        <dbReference type="Pfam" id="PF00520"/>
    </source>
</evidence>
<feature type="domain" description="Ion transport" evidence="14">
    <location>
        <begin position="124"/>
        <end position="208"/>
    </location>
</feature>
<evidence type="ECO:0000313" key="15">
    <source>
        <dbReference type="EMBL" id="OEU16280.1"/>
    </source>
</evidence>
<keyword evidence="11" id="KW-0407">Ion channel</keyword>
<dbReference type="PANTHER" id="PTHR46480:SF1">
    <property type="entry name" value="VOLTAGE-GATED HYDROGEN CHANNEL 1"/>
    <property type="match status" value="1"/>
</dbReference>
<dbReference type="Pfam" id="PF00520">
    <property type="entry name" value="Ion_trans"/>
    <property type="match status" value="1"/>
</dbReference>
<dbReference type="EMBL" id="KV784358">
    <property type="protein sequence ID" value="OEU16280.1"/>
    <property type="molecule type" value="Genomic_DNA"/>
</dbReference>
<dbReference type="GO" id="GO:0005886">
    <property type="term" value="C:plasma membrane"/>
    <property type="evidence" value="ECO:0007669"/>
    <property type="project" value="UniProtKB-SubCell"/>
</dbReference>
<dbReference type="InterPro" id="IPR005821">
    <property type="entry name" value="Ion_trans_dom"/>
</dbReference>
<dbReference type="KEGG" id="fcy:FRACYDRAFT_268944"/>
<evidence type="ECO:0000256" key="1">
    <source>
        <dbReference type="ARBA" id="ARBA00004651"/>
    </source>
</evidence>
<dbReference type="GO" id="GO:0030171">
    <property type="term" value="F:voltage-gated proton channel activity"/>
    <property type="evidence" value="ECO:0007669"/>
    <property type="project" value="InterPro"/>
</dbReference>
<keyword evidence="3" id="KW-0813">Transport</keyword>
<organism evidence="15 16">
    <name type="scientific">Fragilariopsis cylindrus CCMP1102</name>
    <dbReference type="NCBI Taxonomy" id="635003"/>
    <lineage>
        <taxon>Eukaryota</taxon>
        <taxon>Sar</taxon>
        <taxon>Stramenopiles</taxon>
        <taxon>Ochrophyta</taxon>
        <taxon>Bacillariophyta</taxon>
        <taxon>Bacillariophyceae</taxon>
        <taxon>Bacillariophycidae</taxon>
        <taxon>Bacillariales</taxon>
        <taxon>Bacillariaceae</taxon>
        <taxon>Fragilariopsis</taxon>
    </lineage>
</organism>
<evidence type="ECO:0000256" key="12">
    <source>
        <dbReference type="ARBA" id="ARBA00031989"/>
    </source>
</evidence>
<dbReference type="OrthoDB" id="427456at2759"/>
<dbReference type="InterPro" id="IPR031846">
    <property type="entry name" value="Hvcn1"/>
</dbReference>
<dbReference type="GO" id="GO:0034702">
    <property type="term" value="C:monoatomic ion channel complex"/>
    <property type="evidence" value="ECO:0007669"/>
    <property type="project" value="UniProtKB-KW"/>
</dbReference>
<evidence type="ECO:0000256" key="8">
    <source>
        <dbReference type="ARBA" id="ARBA00023054"/>
    </source>
</evidence>
<evidence type="ECO:0000256" key="6">
    <source>
        <dbReference type="ARBA" id="ARBA00022882"/>
    </source>
</evidence>
<evidence type="ECO:0000256" key="3">
    <source>
        <dbReference type="ARBA" id="ARBA00022448"/>
    </source>
</evidence>
<keyword evidence="8" id="KW-0175">Coiled coil</keyword>
<proteinExistence type="predicted"/>
<keyword evidence="5 13" id="KW-0812">Transmembrane</keyword>
<name>A0A1E7FDL9_9STRA</name>
<protein>
    <recommendedName>
        <fullName evidence="2">Voltage-gated hydrogen channel 1</fullName>
    </recommendedName>
    <alternativeName>
        <fullName evidence="12">Hydrogen voltage-gated channel 1</fullName>
    </alternativeName>
</protein>